<protein>
    <recommendedName>
        <fullName evidence="4">DUF4352 domain-containing protein</fullName>
    </recommendedName>
</protein>
<dbReference type="AlphaFoldDB" id="A0A1F5KBR7"/>
<evidence type="ECO:0000313" key="3">
    <source>
        <dbReference type="Proteomes" id="UP000176527"/>
    </source>
</evidence>
<organism evidence="2 3">
    <name type="scientific">Candidatus Daviesbacteria bacterium RIFCSPHIGHO2_12_FULL_37_11</name>
    <dbReference type="NCBI Taxonomy" id="1797777"/>
    <lineage>
        <taxon>Bacteria</taxon>
        <taxon>Candidatus Daviesiibacteriota</taxon>
    </lineage>
</organism>
<comment type="caution">
    <text evidence="2">The sequence shown here is derived from an EMBL/GenBank/DDBJ whole genome shotgun (WGS) entry which is preliminary data.</text>
</comment>
<dbReference type="Proteomes" id="UP000176527">
    <property type="component" value="Unassembled WGS sequence"/>
</dbReference>
<keyword evidence="1" id="KW-0472">Membrane</keyword>
<evidence type="ECO:0008006" key="4">
    <source>
        <dbReference type="Google" id="ProtNLM"/>
    </source>
</evidence>
<gene>
    <name evidence="2" type="ORF">A3F00_00045</name>
</gene>
<accession>A0A1F5KBR7</accession>
<keyword evidence="1" id="KW-1133">Transmembrane helix</keyword>
<evidence type="ECO:0000313" key="2">
    <source>
        <dbReference type="EMBL" id="OGE38393.1"/>
    </source>
</evidence>
<keyword evidence="1" id="KW-0812">Transmembrane</keyword>
<dbReference type="EMBL" id="MFDE01000022">
    <property type="protein sequence ID" value="OGE38393.1"/>
    <property type="molecule type" value="Genomic_DNA"/>
</dbReference>
<feature type="transmembrane region" description="Helical" evidence="1">
    <location>
        <begin position="17"/>
        <end position="35"/>
    </location>
</feature>
<name>A0A1F5KBR7_9BACT</name>
<sequence length="193" mass="21718">MNFIRENSYRLTQNRKLLVYIIIAIFIFVGLVYVSKNQFASVKPQSSITSQTPGALKRENINREFEFPLKDKDGKEVGKIKYGLENAELRKEILISGKKATAVSGRVFLILNIKVTNSFEKTIEISTKDYVRVSVGNSTEQLAADINNDPVKIQPISTKLTRLGFPVNEGEKKFKVFIGEISGEKTTLEVTLN</sequence>
<reference evidence="2 3" key="1">
    <citation type="journal article" date="2016" name="Nat. Commun.">
        <title>Thousands of microbial genomes shed light on interconnected biogeochemical processes in an aquifer system.</title>
        <authorList>
            <person name="Anantharaman K."/>
            <person name="Brown C.T."/>
            <person name="Hug L.A."/>
            <person name="Sharon I."/>
            <person name="Castelle C.J."/>
            <person name="Probst A.J."/>
            <person name="Thomas B.C."/>
            <person name="Singh A."/>
            <person name="Wilkins M.J."/>
            <person name="Karaoz U."/>
            <person name="Brodie E.L."/>
            <person name="Williams K.H."/>
            <person name="Hubbard S.S."/>
            <person name="Banfield J.F."/>
        </authorList>
    </citation>
    <scope>NUCLEOTIDE SEQUENCE [LARGE SCALE GENOMIC DNA]</scope>
</reference>
<evidence type="ECO:0000256" key="1">
    <source>
        <dbReference type="SAM" id="Phobius"/>
    </source>
</evidence>
<proteinExistence type="predicted"/>